<evidence type="ECO:0000313" key="4">
    <source>
        <dbReference type="EMBL" id="MBB5539590.1"/>
    </source>
</evidence>
<dbReference type="InterPro" id="IPR014155">
    <property type="entry name" value="VirB11"/>
</dbReference>
<dbReference type="Gene3D" id="3.30.450.90">
    <property type="match status" value="1"/>
</dbReference>
<keyword evidence="2" id="KW-0547">Nucleotide-binding</keyword>
<feature type="domain" description="AAA+ ATPase" evidence="3">
    <location>
        <begin position="162"/>
        <end position="317"/>
    </location>
</feature>
<dbReference type="RefSeq" id="WP_018327325.1">
    <property type="nucleotide sequence ID" value="NZ_JACHBK010000022.1"/>
</dbReference>
<dbReference type="GO" id="GO:0016887">
    <property type="term" value="F:ATP hydrolysis activity"/>
    <property type="evidence" value="ECO:0007669"/>
    <property type="project" value="InterPro"/>
</dbReference>
<dbReference type="AlphaFoldDB" id="A0A7W8UHR5"/>
<comment type="similarity">
    <text evidence="1">Belongs to the GSP E family.</text>
</comment>
<dbReference type="InterPro" id="IPR050921">
    <property type="entry name" value="T4SS_GSP_E_ATPase"/>
</dbReference>
<dbReference type="GO" id="GO:0044097">
    <property type="term" value="P:secretion by the type IV secretion system"/>
    <property type="evidence" value="ECO:0007669"/>
    <property type="project" value="InterPro"/>
</dbReference>
<evidence type="ECO:0000256" key="1">
    <source>
        <dbReference type="ARBA" id="ARBA00006611"/>
    </source>
</evidence>
<dbReference type="InterPro" id="IPR003593">
    <property type="entry name" value="AAA+_ATPase"/>
</dbReference>
<accession>A0A7W8UHR5</accession>
<dbReference type="CDD" id="cd01130">
    <property type="entry name" value="VirB11-like_ATPase"/>
    <property type="match status" value="1"/>
</dbReference>
<keyword evidence="2" id="KW-0067">ATP-binding</keyword>
<reference evidence="4 5" key="1">
    <citation type="submission" date="2020-08" db="EMBL/GenBank/DDBJ databases">
        <title>Genomic Encyclopedia of Type Strains, Phase IV (KMG-V): Genome sequencing to study the core and pangenomes of soil and plant-associated prokaryotes.</title>
        <authorList>
            <person name="Whitman W."/>
        </authorList>
    </citation>
    <scope>NUCLEOTIDE SEQUENCE [LARGE SCALE GENOMIC DNA]</scope>
    <source>
        <strain evidence="4 5">SEMIA 4084</strain>
    </source>
</reference>
<dbReference type="NCBIfam" id="TIGR02788">
    <property type="entry name" value="VirB11"/>
    <property type="match status" value="1"/>
</dbReference>
<evidence type="ECO:0000313" key="5">
    <source>
        <dbReference type="Proteomes" id="UP000585507"/>
    </source>
</evidence>
<dbReference type="PANTHER" id="PTHR30486:SF6">
    <property type="entry name" value="TYPE IV PILUS RETRACTATION ATPASE PILT"/>
    <property type="match status" value="1"/>
</dbReference>
<dbReference type="Pfam" id="PF00437">
    <property type="entry name" value="T2SSE"/>
    <property type="match status" value="1"/>
</dbReference>
<evidence type="ECO:0000259" key="3">
    <source>
        <dbReference type="SMART" id="SM00382"/>
    </source>
</evidence>
<dbReference type="InterPro" id="IPR027417">
    <property type="entry name" value="P-loop_NTPase"/>
</dbReference>
<sequence>MREAADSAVVRELLAPFSPCLRDKSLYEVIVNRPRQIVTEGTAGWQTHDLPELSFDKLMRLARAVASYSNQSIDETRPILSATLPDGERIQIVIPPATTRGTVSVTIRKPSSVSLSLDDLDQDGLFDDAVRAEKSADSSDRRLLEFYRKKAYKAFLREAVYARKNIIISGATGSGKTTLSKALIRHIPSSERIISIEDTPELVIPQSNHVRLFYSKGAQGTAKVGAKDLLESCLRMRPDRILLQELRDGTAFYYIRNVNSGHPGSITTVHADSARLAFEQMTLLIKESEGGRELERHDIRELLTIAIDVVVQCKRVDGRFRVSEVYYRHAEDTHRSVRLLRN</sequence>
<dbReference type="Proteomes" id="UP000585507">
    <property type="component" value="Unassembled WGS sequence"/>
</dbReference>
<dbReference type="SUPFAM" id="SSF52540">
    <property type="entry name" value="P-loop containing nucleoside triphosphate hydrolases"/>
    <property type="match status" value="1"/>
</dbReference>
<dbReference type="EMBL" id="JACHBK010000022">
    <property type="protein sequence ID" value="MBB5539590.1"/>
    <property type="molecule type" value="Genomic_DNA"/>
</dbReference>
<dbReference type="InterPro" id="IPR001482">
    <property type="entry name" value="T2SS/T4SS_dom"/>
</dbReference>
<name>A0A7W8UHR5_9HYPH</name>
<dbReference type="GO" id="GO:0043684">
    <property type="term" value="C:type IV secretion system complex"/>
    <property type="evidence" value="ECO:0007669"/>
    <property type="project" value="InterPro"/>
</dbReference>
<dbReference type="PANTHER" id="PTHR30486">
    <property type="entry name" value="TWITCHING MOTILITY PROTEIN PILT"/>
    <property type="match status" value="1"/>
</dbReference>
<protein>
    <submittedName>
        <fullName evidence="4">Type IV secretion system protein VirB11</fullName>
    </submittedName>
</protein>
<keyword evidence="5" id="KW-1185">Reference proteome</keyword>
<comment type="caution">
    <text evidence="4">The sequence shown here is derived from an EMBL/GenBank/DDBJ whole genome shotgun (WGS) entry which is preliminary data.</text>
</comment>
<organism evidence="4 5">
    <name type="scientific">Rhizobium giardinii</name>
    <dbReference type="NCBI Taxonomy" id="56731"/>
    <lineage>
        <taxon>Bacteria</taxon>
        <taxon>Pseudomonadati</taxon>
        <taxon>Pseudomonadota</taxon>
        <taxon>Alphaproteobacteria</taxon>
        <taxon>Hyphomicrobiales</taxon>
        <taxon>Rhizobiaceae</taxon>
        <taxon>Rhizobium/Agrobacterium group</taxon>
        <taxon>Rhizobium</taxon>
    </lineage>
</organism>
<dbReference type="SMART" id="SM00382">
    <property type="entry name" value="AAA"/>
    <property type="match status" value="1"/>
</dbReference>
<proteinExistence type="inferred from homology"/>
<gene>
    <name evidence="4" type="ORF">GGD55_006340</name>
</gene>
<evidence type="ECO:0000256" key="2">
    <source>
        <dbReference type="ARBA" id="ARBA00022840"/>
    </source>
</evidence>
<dbReference type="Gene3D" id="3.40.50.300">
    <property type="entry name" value="P-loop containing nucleotide triphosphate hydrolases"/>
    <property type="match status" value="1"/>
</dbReference>